<dbReference type="CDD" id="cd03250">
    <property type="entry name" value="ABCC_MRP_domain1"/>
    <property type="match status" value="1"/>
</dbReference>
<feature type="domain" description="ABC transmembrane type-1" evidence="15">
    <location>
        <begin position="936"/>
        <end position="1216"/>
    </location>
</feature>
<dbReference type="EMBL" id="CAUOFW020007506">
    <property type="protein sequence ID" value="CAK9179482.1"/>
    <property type="molecule type" value="Genomic_DNA"/>
</dbReference>
<dbReference type="InterPro" id="IPR011527">
    <property type="entry name" value="ABC1_TM_dom"/>
</dbReference>
<dbReference type="CDD" id="cd03244">
    <property type="entry name" value="ABCC_MRP_domain2"/>
    <property type="match status" value="1"/>
</dbReference>
<evidence type="ECO:0000259" key="14">
    <source>
        <dbReference type="PROSITE" id="PS50893"/>
    </source>
</evidence>
<comment type="subcellular location">
    <subcellularLocation>
        <location evidence="1">Membrane</location>
        <topology evidence="1">Multi-pass membrane protein</topology>
    </subcellularLocation>
</comment>
<dbReference type="GO" id="GO:0016020">
    <property type="term" value="C:membrane"/>
    <property type="evidence" value="ECO:0007669"/>
    <property type="project" value="UniProtKB-SubCell"/>
</dbReference>
<dbReference type="InterPro" id="IPR050173">
    <property type="entry name" value="ABC_transporter_C-like"/>
</dbReference>
<dbReference type="InterPro" id="IPR003439">
    <property type="entry name" value="ABC_transporter-like_ATP-bd"/>
</dbReference>
<evidence type="ECO:0000256" key="11">
    <source>
        <dbReference type="ARBA" id="ARBA00023136"/>
    </source>
</evidence>
<feature type="transmembrane region" description="Helical" evidence="13">
    <location>
        <begin position="108"/>
        <end position="127"/>
    </location>
</feature>
<feature type="transmembrane region" description="Helical" evidence="13">
    <location>
        <begin position="24"/>
        <end position="47"/>
    </location>
</feature>
<keyword evidence="17" id="KW-1185">Reference proteome</keyword>
<evidence type="ECO:0000313" key="16">
    <source>
        <dbReference type="EMBL" id="CAK9179482.1"/>
    </source>
</evidence>
<evidence type="ECO:0000256" key="13">
    <source>
        <dbReference type="SAM" id="Phobius"/>
    </source>
</evidence>
<evidence type="ECO:0000256" key="5">
    <source>
        <dbReference type="ARBA" id="ARBA00022692"/>
    </source>
</evidence>
<feature type="transmembrane region" description="Helical" evidence="13">
    <location>
        <begin position="534"/>
        <end position="556"/>
    </location>
</feature>
<keyword evidence="9" id="KW-1278">Translocase</keyword>
<evidence type="ECO:0000256" key="8">
    <source>
        <dbReference type="ARBA" id="ARBA00022840"/>
    </source>
</evidence>
<evidence type="ECO:0000256" key="12">
    <source>
        <dbReference type="ARBA" id="ARBA00034018"/>
    </source>
</evidence>
<feature type="domain" description="ABC transporter" evidence="14">
    <location>
        <begin position="1257"/>
        <end position="1489"/>
    </location>
</feature>
<organism evidence="16 17">
    <name type="scientific">Ilex paraguariensis</name>
    <name type="common">yerba mate</name>
    <dbReference type="NCBI Taxonomy" id="185542"/>
    <lineage>
        <taxon>Eukaryota</taxon>
        <taxon>Viridiplantae</taxon>
        <taxon>Streptophyta</taxon>
        <taxon>Embryophyta</taxon>
        <taxon>Tracheophyta</taxon>
        <taxon>Spermatophyta</taxon>
        <taxon>Magnoliopsida</taxon>
        <taxon>eudicotyledons</taxon>
        <taxon>Gunneridae</taxon>
        <taxon>Pentapetalae</taxon>
        <taxon>asterids</taxon>
        <taxon>campanulids</taxon>
        <taxon>Aquifoliales</taxon>
        <taxon>Aquifoliaceae</taxon>
        <taxon>Ilex</taxon>
    </lineage>
</organism>
<dbReference type="Pfam" id="PF00005">
    <property type="entry name" value="ABC_tran"/>
    <property type="match status" value="2"/>
</dbReference>
<dbReference type="SMART" id="SM00382">
    <property type="entry name" value="AAA"/>
    <property type="match status" value="2"/>
</dbReference>
<dbReference type="GO" id="GO:0005524">
    <property type="term" value="F:ATP binding"/>
    <property type="evidence" value="ECO:0007669"/>
    <property type="project" value="UniProtKB-KW"/>
</dbReference>
<feature type="transmembrane region" description="Helical" evidence="13">
    <location>
        <begin position="975"/>
        <end position="1001"/>
    </location>
</feature>
<comment type="caution">
    <text evidence="16">The sequence shown here is derived from an EMBL/GenBank/DDBJ whole genome shotgun (WGS) entry which is preliminary data.</text>
</comment>
<keyword evidence="10 13" id="KW-1133">Transmembrane helix</keyword>
<evidence type="ECO:0000256" key="7">
    <source>
        <dbReference type="ARBA" id="ARBA00022741"/>
    </source>
</evidence>
<feature type="domain" description="ABC transmembrane type-1" evidence="15">
    <location>
        <begin position="309"/>
        <end position="589"/>
    </location>
</feature>
<keyword evidence="6" id="KW-0677">Repeat</keyword>
<dbReference type="FunFam" id="1.20.1560.10:FF:000003">
    <property type="entry name" value="ABC transporter C family member 10"/>
    <property type="match status" value="1"/>
</dbReference>
<dbReference type="PROSITE" id="PS00211">
    <property type="entry name" value="ABC_TRANSPORTER_1"/>
    <property type="match status" value="1"/>
</dbReference>
<dbReference type="SUPFAM" id="SSF90123">
    <property type="entry name" value="ABC transporter transmembrane region"/>
    <property type="match status" value="2"/>
</dbReference>
<feature type="transmembrane region" description="Helical" evidence="13">
    <location>
        <begin position="932"/>
        <end position="955"/>
    </location>
</feature>
<comment type="similarity">
    <text evidence="2">Belongs to the ABC transporter superfamily. ABCC family. Conjugate transporter (TC 3.A.1.208) subfamily.</text>
</comment>
<evidence type="ECO:0000259" key="15">
    <source>
        <dbReference type="PROSITE" id="PS50929"/>
    </source>
</evidence>
<keyword evidence="7" id="KW-0547">Nucleotide-binding</keyword>
<dbReference type="Gene3D" id="3.40.50.300">
    <property type="entry name" value="P-loop containing nucleotide triphosphate hydrolases"/>
    <property type="match status" value="2"/>
</dbReference>
<accession>A0ABC8UCU1</accession>
<evidence type="ECO:0000256" key="10">
    <source>
        <dbReference type="ARBA" id="ARBA00022989"/>
    </source>
</evidence>
<feature type="transmembrane region" description="Helical" evidence="13">
    <location>
        <begin position="420"/>
        <end position="440"/>
    </location>
</feature>
<evidence type="ECO:0000313" key="17">
    <source>
        <dbReference type="Proteomes" id="UP001642360"/>
    </source>
</evidence>
<feature type="transmembrane region" description="Helical" evidence="13">
    <location>
        <begin position="447"/>
        <end position="466"/>
    </location>
</feature>
<feature type="transmembrane region" description="Helical" evidence="13">
    <location>
        <begin position="1044"/>
        <end position="1064"/>
    </location>
</feature>
<proteinExistence type="inferred from homology"/>
<dbReference type="GO" id="GO:0008559">
    <property type="term" value="F:ABC-type xenobiotic transporter activity"/>
    <property type="evidence" value="ECO:0007669"/>
    <property type="project" value="UniProtKB-EC"/>
</dbReference>
<protein>
    <recommendedName>
        <fullName evidence="3">ABC-type xenobiotic transporter</fullName>
        <ecNumber evidence="3">7.6.2.2</ecNumber>
    </recommendedName>
</protein>
<dbReference type="PANTHER" id="PTHR24223:SF181">
    <property type="entry name" value="ABC TRANSPORTER C FAMILY MEMBER 3"/>
    <property type="match status" value="1"/>
</dbReference>
<feature type="domain" description="ABC transporter" evidence="14">
    <location>
        <begin position="623"/>
        <end position="846"/>
    </location>
</feature>
<dbReference type="Proteomes" id="UP001642360">
    <property type="component" value="Unassembled WGS sequence"/>
</dbReference>
<reference evidence="16 17" key="1">
    <citation type="submission" date="2024-02" db="EMBL/GenBank/DDBJ databases">
        <authorList>
            <person name="Vignale AGUSTIN F."/>
            <person name="Sosa J E."/>
            <person name="Modenutti C."/>
        </authorList>
    </citation>
    <scope>NUCLEOTIDE SEQUENCE [LARGE SCALE GENOMIC DNA]</scope>
</reference>
<dbReference type="Pfam" id="PF00664">
    <property type="entry name" value="ABC_membrane"/>
    <property type="match status" value="2"/>
</dbReference>
<name>A0ABC8UCU1_9AQUA</name>
<dbReference type="InterPro" id="IPR036640">
    <property type="entry name" value="ABC1_TM_sf"/>
</dbReference>
<evidence type="ECO:0000256" key="6">
    <source>
        <dbReference type="ARBA" id="ARBA00022737"/>
    </source>
</evidence>
<feature type="transmembrane region" description="Helical" evidence="13">
    <location>
        <begin position="173"/>
        <end position="194"/>
    </location>
</feature>
<feature type="transmembrane region" description="Helical" evidence="13">
    <location>
        <begin position="73"/>
        <end position="96"/>
    </location>
</feature>
<dbReference type="FunFam" id="3.40.50.300:FF:000169">
    <property type="entry name" value="ABC transporter C family member 3"/>
    <property type="match status" value="1"/>
</dbReference>
<dbReference type="InterPro" id="IPR027417">
    <property type="entry name" value="P-loop_NTPase"/>
</dbReference>
<evidence type="ECO:0000256" key="4">
    <source>
        <dbReference type="ARBA" id="ARBA00022448"/>
    </source>
</evidence>
<dbReference type="Gene3D" id="1.20.1560.10">
    <property type="entry name" value="ABC transporter type 1, transmembrane domain"/>
    <property type="match status" value="2"/>
</dbReference>
<dbReference type="PROSITE" id="PS50929">
    <property type="entry name" value="ABC_TM1F"/>
    <property type="match status" value="2"/>
</dbReference>
<dbReference type="PANTHER" id="PTHR24223">
    <property type="entry name" value="ATP-BINDING CASSETTE SUB-FAMILY C"/>
    <property type="match status" value="1"/>
</dbReference>
<dbReference type="FunFam" id="1.20.1560.10:FF:000002">
    <property type="entry name" value="ABC transporter C family member 5"/>
    <property type="match status" value="1"/>
</dbReference>
<feature type="transmembrane region" description="Helical" evidence="13">
    <location>
        <begin position="308"/>
        <end position="329"/>
    </location>
</feature>
<dbReference type="EC" id="7.6.2.2" evidence="3"/>
<keyword evidence="5 13" id="KW-0812">Transmembrane</keyword>
<evidence type="ECO:0000256" key="1">
    <source>
        <dbReference type="ARBA" id="ARBA00004141"/>
    </source>
</evidence>
<dbReference type="SUPFAM" id="SSF52540">
    <property type="entry name" value="P-loop containing nucleoside triphosphate hydrolases"/>
    <property type="match status" value="2"/>
</dbReference>
<dbReference type="InterPro" id="IPR017871">
    <property type="entry name" value="ABC_transporter-like_CS"/>
</dbReference>
<evidence type="ECO:0000256" key="3">
    <source>
        <dbReference type="ARBA" id="ARBA00012191"/>
    </source>
</evidence>
<dbReference type="CDD" id="cd18580">
    <property type="entry name" value="ABC_6TM_ABCC_D2"/>
    <property type="match status" value="1"/>
</dbReference>
<keyword evidence="8" id="KW-0067">ATP-binding</keyword>
<dbReference type="PROSITE" id="PS50893">
    <property type="entry name" value="ABC_TRANSPORTER_2"/>
    <property type="match status" value="2"/>
</dbReference>
<dbReference type="FunFam" id="3.40.50.300:FF:000508">
    <property type="entry name" value="ABC transporter C family member 5"/>
    <property type="match status" value="1"/>
</dbReference>
<feature type="transmembrane region" description="Helical" evidence="13">
    <location>
        <begin position="1070"/>
        <end position="1088"/>
    </location>
</feature>
<comment type="catalytic activity">
    <reaction evidence="12">
        <text>ATP + H2O + xenobioticSide 1 = ADP + phosphate + xenobioticSide 2.</text>
        <dbReference type="EC" id="7.6.2.2"/>
    </reaction>
</comment>
<gene>
    <name evidence="16" type="ORF">ILEXP_LOCUS49417</name>
</gene>
<evidence type="ECO:0000256" key="9">
    <source>
        <dbReference type="ARBA" id="ARBA00022967"/>
    </source>
</evidence>
<dbReference type="InterPro" id="IPR044726">
    <property type="entry name" value="ABCC_6TM_D2"/>
</dbReference>
<keyword evidence="4" id="KW-0813">Transport</keyword>
<dbReference type="InterPro" id="IPR044746">
    <property type="entry name" value="ABCC_6TM_D1"/>
</dbReference>
<dbReference type="InterPro" id="IPR003593">
    <property type="entry name" value="AAA+_ATPase"/>
</dbReference>
<dbReference type="CDD" id="cd18579">
    <property type="entry name" value="ABC_6TM_ABCC_D1"/>
    <property type="match status" value="1"/>
</dbReference>
<evidence type="ECO:0000256" key="2">
    <source>
        <dbReference type="ARBA" id="ARBA00009726"/>
    </source>
</evidence>
<keyword evidence="11 13" id="KW-0472">Membrane</keyword>
<sequence length="1501" mass="166948">MSVFLSHLYSMRYVVGVDFLLNPIFFRGFSGSVHLVLLLILFISWVCKKIRTNKNEGQKQCLRITRFSYHKRTMFFCLGLSLFNLVLCLLSHFYWYRNGWSEEKVVTLLDLVIKTLAWLILSVFLHTQFFNSGASKLPVALRVWWGFFFSISCYSLVVDSVYYKKHRTLPVQFWVSDIVCSISGLFFCFVGFLGKKEGENALLQEPLLNGSASNGIESNKSGGGETVTPYSSASFFSVLTFSWMGNLIAAGSKKTLDLEDVPQLASIDSVRSAFPILRNEVESDCESSSKVTTFVLVKALIFTVWKEILLSAFLVLAYTLATYVGPYLIDTFVQYLNGRRGVKNEGYLLVSTFFIAKVVECLAQRHWFFKAQQAGFRARAALVAMIYNKGLTLSCQSKQSHTSGEIINFMTVDAERIGDFGWYMHDPWMVLLQVALALAILYKNLGLASIATFVATVLVMLANFPLGKLQEKFQEELMASKDRRMKSTSEILRNMRILKLQGWEMKFLSKIVELRNTEAGWLRRYVYTTAMTSFVFWVAPTFVSVVTFGACMLMGIPLESGKILSALATFRILQEPIYNLPDTISMIAQTKVSLDRIASFLRLHDLQPDVIQVLPRGTSDTAIEIVDGNFTWDVSSPTSTLKDINLRVSRGMRVAVCGTVGSGKSSLISSILGEMPKISGAIMLSGTKAYVAQSPWIQSGKIEENILFGKEMDRERYEKVLEACSLKKDLEILSFGDQTVIGERGINLSGGQKQRIQIARALYQDADIYLFDDPFSAVDAHTGSHLFKECLLGLLGTKTVVYVTHQVEFLPAADLILVMKNGRISQAGKYEDILNPGSDFMELVGAHKEALLVLDSVETHSGSGKSNISEEVGGIGDAKKVLKDEKTAVGQNGKADDVGGPKGQLVQEEEREKGKVGFSVYWKYITTAYGGALVPFILLAQVLFQLLQIGSNYWMAWATPVSSNVPAPVGGSTLLVVYVALAIGSSFCILSRALLLVTAGYKTATILFNKMHFCLFRAPMSFFDATPSGRILNRASTDQSAVDLNISFQVAAFAFSIIQLLGIIAVMSQVAWQVFIIFIPVIAICIWLQQYYISSARELARLIGVCKAPVIQHFAETISGSTTIRSFDQESRFRDTNMKLIDGYSRPTFHSSGAMEWLCIRLDMLSLITFTSSLVFLISVPEGTIDSSVAGLAVTYGLNLNMLQAWVIWNLCSMENKIISVERILQYTSLPSEPPLVIESNRPEADGHWPSHGEVDIRDLKVRYAPHMPLVLRGLTCTFSGGKKTGIVGRTGSGKSTLIQTLFRIVEPDGGHIFIDDINISLIGLHDLRSRLSIIPQDPTMFEGTIRSNLDPLEEHTDEQIWEALDKCQLGDEVRKKECKLDSAVNENGENWSVGQRQLVCLGRVLLKKSKVLVLDEATASVDTATDNLIQQTLRQHFSDSTVITIAHRITSVLDSDMVLLLDHGLIEEYDTPTKLLENKSSSFARLVAEYSVRSNSSFET</sequence>
<feature type="transmembrane region" description="Helical" evidence="13">
    <location>
        <begin position="139"/>
        <end position="158"/>
    </location>
</feature>